<dbReference type="InterPro" id="IPR057287">
    <property type="entry name" value="Ndx_N"/>
</dbReference>
<feature type="region of interest" description="Disordered" evidence="1">
    <location>
        <begin position="257"/>
        <end position="296"/>
    </location>
</feature>
<dbReference type="GO" id="GO:0009908">
    <property type="term" value="P:flower development"/>
    <property type="evidence" value="ECO:0007669"/>
    <property type="project" value="InterPro"/>
</dbReference>
<evidence type="ECO:0000313" key="5">
    <source>
        <dbReference type="Proteomes" id="UP000325081"/>
    </source>
</evidence>
<dbReference type="Gene3D" id="3.30.450.70">
    <property type="match status" value="1"/>
</dbReference>
<protein>
    <submittedName>
        <fullName evidence="4">Trafficking protein particle complex subunit 2-like protein</fullName>
    </submittedName>
</protein>
<evidence type="ECO:0000313" key="4">
    <source>
        <dbReference type="EMBL" id="GER26510.1"/>
    </source>
</evidence>
<dbReference type="EMBL" id="BKCP01001113">
    <property type="protein sequence ID" value="GER26510.1"/>
    <property type="molecule type" value="Genomic_DNA"/>
</dbReference>
<proteinExistence type="predicted"/>
<feature type="domain" description="Nodulin homeobox N-terminal" evidence="3">
    <location>
        <begin position="44"/>
        <end position="110"/>
    </location>
</feature>
<organism evidence="4 5">
    <name type="scientific">Striga asiatica</name>
    <name type="common">Asiatic witchweed</name>
    <name type="synonym">Buchnera asiatica</name>
    <dbReference type="NCBI Taxonomy" id="4170"/>
    <lineage>
        <taxon>Eukaryota</taxon>
        <taxon>Viridiplantae</taxon>
        <taxon>Streptophyta</taxon>
        <taxon>Embryophyta</taxon>
        <taxon>Tracheophyta</taxon>
        <taxon>Spermatophyta</taxon>
        <taxon>Magnoliopsida</taxon>
        <taxon>eudicotyledons</taxon>
        <taxon>Gunneridae</taxon>
        <taxon>Pentapetalae</taxon>
        <taxon>asterids</taxon>
        <taxon>lamiids</taxon>
        <taxon>Lamiales</taxon>
        <taxon>Orobanchaceae</taxon>
        <taxon>Buchnereae</taxon>
        <taxon>Striga</taxon>
    </lineage>
</organism>
<keyword evidence="5" id="KW-1185">Reference proteome</keyword>
<dbReference type="Proteomes" id="UP000325081">
    <property type="component" value="Unassembled WGS sequence"/>
</dbReference>
<dbReference type="PANTHER" id="PTHR35743:SF1">
    <property type="entry name" value="NODULIN HOMEOBOX"/>
    <property type="match status" value="1"/>
</dbReference>
<feature type="compositionally biased region" description="Basic and acidic residues" evidence="1">
    <location>
        <begin position="257"/>
        <end position="268"/>
    </location>
</feature>
<dbReference type="Pfam" id="PF25246">
    <property type="entry name" value="Nodulin_N"/>
    <property type="match status" value="1"/>
</dbReference>
<comment type="caution">
    <text evidence="4">The sequence shown here is derived from an EMBL/GenBank/DDBJ whole genome shotgun (WGS) entry which is preliminary data.</text>
</comment>
<name>A0A5A7P1A0_STRAF</name>
<evidence type="ECO:0000259" key="3">
    <source>
        <dbReference type="Pfam" id="PF25246"/>
    </source>
</evidence>
<evidence type="ECO:0000256" key="2">
    <source>
        <dbReference type="SAM" id="Phobius"/>
    </source>
</evidence>
<dbReference type="SUPFAM" id="SSF64356">
    <property type="entry name" value="SNARE-like"/>
    <property type="match status" value="1"/>
</dbReference>
<sequence length="296" mass="34083">MRKIVQFFRKFHAAYVDAVTNPFHIPGKKIIYNIFAERVGSMDLDLIAAVKGLDELSPQQLTQLIRDSGNNIAEVGSHIQVDMEKFARYLPLHLIAAIMAWEMDIQVFCFVEFFCYILCVILLPRIEQVNQKLLLFIICAYTLLFCPISPSVFPYPVLDCMRFHIFNFLLGAYRQGYQNITNDMILLHSAIKLLMVIVSPQYQDVAQVLSAYYKEVCGNGGALVLDARNKKCTYGESKSWMMDQGSITEKRNFLREPYEGEQSRETRQLGHRSLKLTLEPNRRLPGPAQVNMERQK</sequence>
<gene>
    <name evidence="4" type="ORF">STAS_02159</name>
</gene>
<dbReference type="AlphaFoldDB" id="A0A5A7P1A0"/>
<dbReference type="InterPro" id="IPR011012">
    <property type="entry name" value="Longin-like_dom_sf"/>
</dbReference>
<dbReference type="OrthoDB" id="2020792at2759"/>
<keyword evidence="2" id="KW-1133">Transmembrane helix</keyword>
<evidence type="ECO:0000256" key="1">
    <source>
        <dbReference type="SAM" id="MobiDB-lite"/>
    </source>
</evidence>
<feature type="transmembrane region" description="Helical" evidence="2">
    <location>
        <begin position="133"/>
        <end position="153"/>
    </location>
</feature>
<accession>A0A5A7P1A0</accession>
<feature type="transmembrane region" description="Helical" evidence="2">
    <location>
        <begin position="107"/>
        <end position="126"/>
    </location>
</feature>
<dbReference type="GO" id="GO:0003697">
    <property type="term" value="F:single-stranded DNA binding"/>
    <property type="evidence" value="ECO:0007669"/>
    <property type="project" value="InterPro"/>
</dbReference>
<reference evidence="5" key="1">
    <citation type="journal article" date="2019" name="Curr. Biol.">
        <title>Genome Sequence of Striga asiatica Provides Insight into the Evolution of Plant Parasitism.</title>
        <authorList>
            <person name="Yoshida S."/>
            <person name="Kim S."/>
            <person name="Wafula E.K."/>
            <person name="Tanskanen J."/>
            <person name="Kim Y.M."/>
            <person name="Honaas L."/>
            <person name="Yang Z."/>
            <person name="Spallek T."/>
            <person name="Conn C.E."/>
            <person name="Ichihashi Y."/>
            <person name="Cheong K."/>
            <person name="Cui S."/>
            <person name="Der J.P."/>
            <person name="Gundlach H."/>
            <person name="Jiao Y."/>
            <person name="Hori C."/>
            <person name="Ishida J.K."/>
            <person name="Kasahara H."/>
            <person name="Kiba T."/>
            <person name="Kim M.S."/>
            <person name="Koo N."/>
            <person name="Laohavisit A."/>
            <person name="Lee Y.H."/>
            <person name="Lumba S."/>
            <person name="McCourt P."/>
            <person name="Mortimer J.C."/>
            <person name="Mutuku J.M."/>
            <person name="Nomura T."/>
            <person name="Sasaki-Sekimoto Y."/>
            <person name="Seto Y."/>
            <person name="Wang Y."/>
            <person name="Wakatake T."/>
            <person name="Sakakibara H."/>
            <person name="Demura T."/>
            <person name="Yamaguchi S."/>
            <person name="Yoneyama K."/>
            <person name="Manabe R.I."/>
            <person name="Nelson D.C."/>
            <person name="Schulman A.H."/>
            <person name="Timko M.P."/>
            <person name="dePamphilis C.W."/>
            <person name="Choi D."/>
            <person name="Shirasu K."/>
        </authorList>
    </citation>
    <scope>NUCLEOTIDE SEQUENCE [LARGE SCALE GENOMIC DNA]</scope>
    <source>
        <strain evidence="5">cv. UVA1</strain>
    </source>
</reference>
<keyword evidence="2" id="KW-0812">Transmembrane</keyword>
<dbReference type="PANTHER" id="PTHR35743">
    <property type="entry name" value="NODULIN HOMEOBOX"/>
    <property type="match status" value="1"/>
</dbReference>
<dbReference type="InterPro" id="IPR039325">
    <property type="entry name" value="NDX"/>
</dbReference>
<keyword evidence="2" id="KW-0472">Membrane</keyword>